<keyword evidence="2" id="KW-0943">RNA-mediated gene silencing</keyword>
<reference evidence="7" key="1">
    <citation type="journal article" date="2014" name="Science">
        <title>Ancient hybridizations among the ancestral genomes of bread wheat.</title>
        <authorList>
            <consortium name="International Wheat Genome Sequencing Consortium,"/>
            <person name="Marcussen T."/>
            <person name="Sandve S.R."/>
            <person name="Heier L."/>
            <person name="Spannagl M."/>
            <person name="Pfeifer M."/>
            <person name="Jakobsen K.S."/>
            <person name="Wulff B.B."/>
            <person name="Steuernagel B."/>
            <person name="Mayer K.F."/>
            <person name="Olsen O.A."/>
        </authorList>
    </citation>
    <scope>NUCLEOTIDE SEQUENCE [LARGE SCALE GENOMIC DNA]</scope>
    <source>
        <strain evidence="7">cv. AL8/78</strain>
    </source>
</reference>
<name>A0A452YEU3_AEGTS</name>
<dbReference type="InterPro" id="IPR003100">
    <property type="entry name" value="PAZ_dom"/>
</dbReference>
<keyword evidence="3" id="KW-0472">Membrane</keyword>
<feature type="domain" description="PAZ" evidence="4">
    <location>
        <begin position="17"/>
        <end position="130"/>
    </location>
</feature>
<proteinExistence type="inferred from homology"/>
<dbReference type="InterPro" id="IPR012337">
    <property type="entry name" value="RNaseH-like_sf"/>
</dbReference>
<dbReference type="InterPro" id="IPR036085">
    <property type="entry name" value="PAZ_dom_sf"/>
</dbReference>
<dbReference type="PANTHER" id="PTHR22891">
    <property type="entry name" value="EUKARYOTIC TRANSLATION INITIATION FACTOR 2C"/>
    <property type="match status" value="1"/>
</dbReference>
<keyword evidence="7" id="KW-1185">Reference proteome</keyword>
<feature type="transmembrane region" description="Helical" evidence="3">
    <location>
        <begin position="587"/>
        <end position="608"/>
    </location>
</feature>
<dbReference type="Proteomes" id="UP000015105">
    <property type="component" value="Chromosome 1D"/>
</dbReference>
<dbReference type="SUPFAM" id="SSF101690">
    <property type="entry name" value="PAZ domain"/>
    <property type="match status" value="1"/>
</dbReference>
<dbReference type="InterPro" id="IPR003165">
    <property type="entry name" value="Piwi"/>
</dbReference>
<dbReference type="Pfam" id="PF16488">
    <property type="entry name" value="ArgoL2"/>
    <property type="match status" value="1"/>
</dbReference>
<dbReference type="Gene3D" id="2.170.260.10">
    <property type="entry name" value="paz domain"/>
    <property type="match status" value="1"/>
</dbReference>
<dbReference type="EnsemblPlants" id="AET1Gv20395000.43">
    <property type="protein sequence ID" value="AET1Gv20395000.43"/>
    <property type="gene ID" value="AET1Gv20395000"/>
</dbReference>
<reference evidence="7" key="2">
    <citation type="journal article" date="2017" name="Nat. Plants">
        <title>The Aegilops tauschii genome reveals multiple impacts of transposons.</title>
        <authorList>
            <person name="Zhao G."/>
            <person name="Zou C."/>
            <person name="Li K."/>
            <person name="Wang K."/>
            <person name="Li T."/>
            <person name="Gao L."/>
            <person name="Zhang X."/>
            <person name="Wang H."/>
            <person name="Yang Z."/>
            <person name="Liu X."/>
            <person name="Jiang W."/>
            <person name="Mao L."/>
            <person name="Kong X."/>
            <person name="Jiao Y."/>
            <person name="Jia J."/>
        </authorList>
    </citation>
    <scope>NUCLEOTIDE SEQUENCE [LARGE SCALE GENOMIC DNA]</scope>
    <source>
        <strain evidence="7">cv. AL8/78</strain>
    </source>
</reference>
<evidence type="ECO:0000256" key="2">
    <source>
        <dbReference type="ARBA" id="ARBA00023158"/>
    </source>
</evidence>
<dbReference type="PROSITE" id="PS50822">
    <property type="entry name" value="PIWI"/>
    <property type="match status" value="1"/>
</dbReference>
<protein>
    <recommendedName>
        <fullName evidence="8">Piwi domain-containing protein</fullName>
    </recommendedName>
</protein>
<dbReference type="Pfam" id="PF02171">
    <property type="entry name" value="Piwi"/>
    <property type="match status" value="1"/>
</dbReference>
<evidence type="ECO:0008006" key="8">
    <source>
        <dbReference type="Google" id="ProtNLM"/>
    </source>
</evidence>
<keyword evidence="3" id="KW-1133">Transmembrane helix</keyword>
<feature type="transmembrane region" description="Helical" evidence="3">
    <location>
        <begin position="461"/>
        <end position="482"/>
    </location>
</feature>
<feature type="transmembrane region" description="Helical" evidence="3">
    <location>
        <begin position="503"/>
        <end position="524"/>
    </location>
</feature>
<dbReference type="SUPFAM" id="SSF53098">
    <property type="entry name" value="Ribonuclease H-like"/>
    <property type="match status" value="1"/>
</dbReference>
<dbReference type="Gramene" id="AET1Gv20395000.43">
    <property type="protein sequence ID" value="AET1Gv20395000.43"/>
    <property type="gene ID" value="AET1Gv20395000"/>
</dbReference>
<dbReference type="Gene3D" id="3.30.420.10">
    <property type="entry name" value="Ribonuclease H-like superfamily/Ribonuclease H"/>
    <property type="match status" value="1"/>
</dbReference>
<feature type="transmembrane region" description="Helical" evidence="3">
    <location>
        <begin position="544"/>
        <end position="566"/>
    </location>
</feature>
<organism evidence="6 7">
    <name type="scientific">Aegilops tauschii subsp. strangulata</name>
    <name type="common">Goatgrass</name>
    <dbReference type="NCBI Taxonomy" id="200361"/>
    <lineage>
        <taxon>Eukaryota</taxon>
        <taxon>Viridiplantae</taxon>
        <taxon>Streptophyta</taxon>
        <taxon>Embryophyta</taxon>
        <taxon>Tracheophyta</taxon>
        <taxon>Spermatophyta</taxon>
        <taxon>Magnoliopsida</taxon>
        <taxon>Liliopsida</taxon>
        <taxon>Poales</taxon>
        <taxon>Poaceae</taxon>
        <taxon>BOP clade</taxon>
        <taxon>Pooideae</taxon>
        <taxon>Triticodae</taxon>
        <taxon>Triticeae</taxon>
        <taxon>Triticinae</taxon>
        <taxon>Aegilops</taxon>
    </lineage>
</organism>
<reference evidence="6" key="5">
    <citation type="journal article" date="2021" name="G3 (Bethesda)">
        <title>Aegilops tauschii genome assembly Aet v5.0 features greater sequence contiguity and improved annotation.</title>
        <authorList>
            <person name="Wang L."/>
            <person name="Zhu T."/>
            <person name="Rodriguez J.C."/>
            <person name="Deal K.R."/>
            <person name="Dubcovsky J."/>
            <person name="McGuire P.E."/>
            <person name="Lux T."/>
            <person name="Spannagl M."/>
            <person name="Mayer K.F.X."/>
            <person name="Baldrich P."/>
            <person name="Meyers B.C."/>
            <person name="Huo N."/>
            <person name="Gu Y.Q."/>
            <person name="Zhou H."/>
            <person name="Devos K.M."/>
            <person name="Bennetzen J.L."/>
            <person name="Unver T."/>
            <person name="Budak H."/>
            <person name="Gulick P.J."/>
            <person name="Galiba G."/>
            <person name="Kalapos B."/>
            <person name="Nelson D.R."/>
            <person name="Li P."/>
            <person name="You F.M."/>
            <person name="Luo M.C."/>
            <person name="Dvorak J."/>
        </authorList>
    </citation>
    <scope>NUCLEOTIDE SEQUENCE [LARGE SCALE GENOMIC DNA]</scope>
    <source>
        <strain evidence="6">cv. AL8/78</strain>
    </source>
</reference>
<reference evidence="6" key="3">
    <citation type="journal article" date="2017" name="Nature">
        <title>Genome sequence of the progenitor of the wheat D genome Aegilops tauschii.</title>
        <authorList>
            <person name="Luo M.C."/>
            <person name="Gu Y.Q."/>
            <person name="Puiu D."/>
            <person name="Wang H."/>
            <person name="Twardziok S.O."/>
            <person name="Deal K.R."/>
            <person name="Huo N."/>
            <person name="Zhu T."/>
            <person name="Wang L."/>
            <person name="Wang Y."/>
            <person name="McGuire P.E."/>
            <person name="Liu S."/>
            <person name="Long H."/>
            <person name="Ramasamy R.K."/>
            <person name="Rodriguez J.C."/>
            <person name="Van S.L."/>
            <person name="Yuan L."/>
            <person name="Wang Z."/>
            <person name="Xia Z."/>
            <person name="Xiao L."/>
            <person name="Anderson O.D."/>
            <person name="Ouyang S."/>
            <person name="Liang Y."/>
            <person name="Zimin A.V."/>
            <person name="Pertea G."/>
            <person name="Qi P."/>
            <person name="Bennetzen J.L."/>
            <person name="Dai X."/>
            <person name="Dawson M.W."/>
            <person name="Muller H.G."/>
            <person name="Kugler K."/>
            <person name="Rivarola-Duarte L."/>
            <person name="Spannagl M."/>
            <person name="Mayer K.F.X."/>
            <person name="Lu F.H."/>
            <person name="Bevan M.W."/>
            <person name="Leroy P."/>
            <person name="Li P."/>
            <person name="You F.M."/>
            <person name="Sun Q."/>
            <person name="Liu Z."/>
            <person name="Lyons E."/>
            <person name="Wicker T."/>
            <person name="Salzberg S.L."/>
            <person name="Devos K.M."/>
            <person name="Dvorak J."/>
        </authorList>
    </citation>
    <scope>NUCLEOTIDE SEQUENCE [LARGE SCALE GENOMIC DNA]</scope>
    <source>
        <strain evidence="6">cv. AL8/78</strain>
    </source>
</reference>
<dbReference type="GO" id="GO:0003723">
    <property type="term" value="F:RNA binding"/>
    <property type="evidence" value="ECO:0007669"/>
    <property type="project" value="InterPro"/>
</dbReference>
<dbReference type="InterPro" id="IPR036397">
    <property type="entry name" value="RNaseH_sf"/>
</dbReference>
<reference evidence="6" key="4">
    <citation type="submission" date="2019-03" db="UniProtKB">
        <authorList>
            <consortium name="EnsemblPlants"/>
        </authorList>
    </citation>
    <scope>IDENTIFICATION</scope>
</reference>
<dbReference type="SMART" id="SM00950">
    <property type="entry name" value="Piwi"/>
    <property type="match status" value="1"/>
</dbReference>
<dbReference type="CDD" id="cd02846">
    <property type="entry name" value="PAZ_argonaute_like"/>
    <property type="match status" value="1"/>
</dbReference>
<dbReference type="Gene3D" id="3.40.50.2300">
    <property type="match status" value="1"/>
</dbReference>
<feature type="domain" description="Piwi" evidence="5">
    <location>
        <begin position="295"/>
        <end position="464"/>
    </location>
</feature>
<dbReference type="AlphaFoldDB" id="A0A452YEU3"/>
<evidence type="ECO:0000256" key="1">
    <source>
        <dbReference type="ARBA" id="ARBA00008201"/>
    </source>
</evidence>
<dbReference type="InterPro" id="IPR032472">
    <property type="entry name" value="ArgoL2"/>
</dbReference>
<evidence type="ECO:0000259" key="5">
    <source>
        <dbReference type="PROSITE" id="PS50822"/>
    </source>
</evidence>
<dbReference type="InterPro" id="IPR032473">
    <property type="entry name" value="Argonaute_Mid_dom"/>
</dbReference>
<evidence type="ECO:0000259" key="4">
    <source>
        <dbReference type="PROSITE" id="PS50821"/>
    </source>
</evidence>
<dbReference type="Pfam" id="PF02170">
    <property type="entry name" value="PAZ"/>
    <property type="match status" value="1"/>
</dbReference>
<keyword evidence="3" id="KW-0812">Transmembrane</keyword>
<dbReference type="Pfam" id="PF16487">
    <property type="entry name" value="ArgoMid"/>
    <property type="match status" value="1"/>
</dbReference>
<dbReference type="PROSITE" id="PS50821">
    <property type="entry name" value="PAZ"/>
    <property type="match status" value="1"/>
</dbReference>
<accession>A0A452YEU3</accession>
<comment type="similarity">
    <text evidence="1">Belongs to the argonaute family. Ago subfamily.</text>
</comment>
<evidence type="ECO:0000313" key="7">
    <source>
        <dbReference type="Proteomes" id="UP000015105"/>
    </source>
</evidence>
<sequence length="610" mass="69067">HFSLADISCKPFINPLPVINLVALLLNRDISDDPFDFCERLKVSKDLCDVEVNFTLEKNADKKYRITGLTSQGSSQLPCPCDDSGTGKTVVEYFKETYRRTIRSRVPCLKVRDQEKPTTYLPMEVCEISDAKQISYLLSVACQHPMDHEKTILQTVNPYNEDPHAKEFGITFENKLTIVKGRVLPPPVLKFNDQGKVKEFLPKVGKWNMRLKQMVKGGEVNTWACINFASDITHAAAVAFCDELAVMCVISGMNFKGDPVLPLVNAKPNHVRPFLKKHYQRFMEILRPLHKELDLLIVILPDKNGTLYGDIKRICETDLGLVSQCCLAKHVLKMKPQYLTNIALKINMKVGGRNTVLLDAVVGNLPRVSNTPTIIFGADVSHPHHGEGRSSPSIAAVVASQDWPEVTNYAGLVRPQARHEEIIQGLFNENDCGSGCISGGMIKEHLISFMRSTGHIPRRIIFYRGMLSAKDGSIWFLSMNFLPLKRHVRRWILFIIHKLPLLWFRNSTTHVCSLVTMVLGAQFFKVEMYCQVLWLIKKYAIPLTLIFTCVAMLALRESAGLFVIMFSGTRTTLRPTLCKFSLTIYAIRTRGAPLLFQLCLLFTMPIFWHR</sequence>
<dbReference type="FunFam" id="3.40.50.2300:FF:000110">
    <property type="entry name" value="Argonaute 10"/>
    <property type="match status" value="1"/>
</dbReference>
<evidence type="ECO:0000256" key="3">
    <source>
        <dbReference type="SAM" id="Phobius"/>
    </source>
</evidence>
<dbReference type="GO" id="GO:0031047">
    <property type="term" value="P:regulatory ncRNA-mediated gene silencing"/>
    <property type="evidence" value="ECO:0007669"/>
    <property type="project" value="UniProtKB-KW"/>
</dbReference>
<evidence type="ECO:0000313" key="6">
    <source>
        <dbReference type="EnsemblPlants" id="AET1Gv20395000.43"/>
    </source>
</evidence>